<organism evidence="1 2">
    <name type="scientific">Methylobacterium mesophilicum SR1.6/6</name>
    <dbReference type="NCBI Taxonomy" id="908290"/>
    <lineage>
        <taxon>Bacteria</taxon>
        <taxon>Pseudomonadati</taxon>
        <taxon>Pseudomonadota</taxon>
        <taxon>Alphaproteobacteria</taxon>
        <taxon>Hyphomicrobiales</taxon>
        <taxon>Methylobacteriaceae</taxon>
        <taxon>Methylobacterium</taxon>
    </lineage>
</organism>
<name>A0A6B9FP75_9HYPH</name>
<dbReference type="Proteomes" id="UP000012488">
    <property type="component" value="Chromosome"/>
</dbReference>
<reference evidence="1 2" key="2">
    <citation type="journal article" date="2013" name="Genome Announc.">
        <title>Draft Genome Sequence of Methylobacterium mesophilicum Strain SR1.6/6, Isolated from Citrus sinensis.</title>
        <authorList>
            <person name="Marinho Almeida D."/>
            <person name="Dini-Andreote F."/>
            <person name="Camargo Neves A.A."/>
            <person name="Juca Ramos R.T."/>
            <person name="Andreote F.D."/>
            <person name="Carneiro A.R."/>
            <person name="Oliveira de Souza Lima A."/>
            <person name="Caracciolo Gomes de Sa P.H."/>
            <person name="Ribeiro Barbosa M.S."/>
            <person name="Araujo W.L."/>
            <person name="Silva A."/>
        </authorList>
    </citation>
    <scope>NUCLEOTIDE SEQUENCE [LARGE SCALE GENOMIC DNA]</scope>
    <source>
        <strain evidence="1 2">SR1.6/6</strain>
    </source>
</reference>
<reference evidence="1 2" key="1">
    <citation type="journal article" date="2012" name="Genet. Mol. Biol.">
        <title>Analysis of 16S rRNA and mxaF genes revealing insights into Methylobacterium niche-specific plant association.</title>
        <authorList>
            <person name="Dourado M.N."/>
            <person name="Andreote F.D."/>
            <person name="Dini-Andreote F."/>
            <person name="Conti R."/>
            <person name="Araujo J.M."/>
            <person name="Araujo W.L."/>
        </authorList>
    </citation>
    <scope>NUCLEOTIDE SEQUENCE [LARGE SCALE GENOMIC DNA]</scope>
    <source>
        <strain evidence="1 2">SR1.6/6</strain>
    </source>
</reference>
<evidence type="ECO:0000313" key="2">
    <source>
        <dbReference type="Proteomes" id="UP000012488"/>
    </source>
</evidence>
<dbReference type="RefSeq" id="WP_010687698.1">
    <property type="nucleotide sequence ID" value="NZ_CP043538.1"/>
</dbReference>
<proteinExistence type="predicted"/>
<dbReference type="AlphaFoldDB" id="A0A6B9FP75"/>
<accession>A0A6B9FP75</accession>
<evidence type="ECO:0000313" key="1">
    <source>
        <dbReference type="EMBL" id="QGY03536.1"/>
    </source>
</evidence>
<dbReference type="KEGG" id="mmes:MMSR116_17820"/>
<dbReference type="EMBL" id="CP043538">
    <property type="protein sequence ID" value="QGY03536.1"/>
    <property type="molecule type" value="Genomic_DNA"/>
</dbReference>
<sequence length="85" mass="9078">MTYSVRRLAAGSYDVLLNGCLVASLVREIDHSGTPREWLVDLLDEVPPATWPAPFTAQQHAFASQAAALKWLGIRGADASGEPSG</sequence>
<gene>
    <name evidence="1" type="ORF">MMSR116_17820</name>
</gene>
<protein>
    <submittedName>
        <fullName evidence="1">Uncharacterized protein</fullName>
    </submittedName>
</protein>
<dbReference type="OrthoDB" id="8020123at2"/>